<accession>A0ABQ2ABR9</accession>
<organism evidence="1 2">
    <name type="scientific">Hymenobacter frigidus</name>
    <dbReference type="NCBI Taxonomy" id="1524095"/>
    <lineage>
        <taxon>Bacteria</taxon>
        <taxon>Pseudomonadati</taxon>
        <taxon>Bacteroidota</taxon>
        <taxon>Cytophagia</taxon>
        <taxon>Cytophagales</taxon>
        <taxon>Hymenobacteraceae</taxon>
        <taxon>Hymenobacter</taxon>
    </lineage>
</organism>
<reference evidence="2" key="1">
    <citation type="journal article" date="2019" name="Int. J. Syst. Evol. Microbiol.">
        <title>The Global Catalogue of Microorganisms (GCM) 10K type strain sequencing project: providing services to taxonomists for standard genome sequencing and annotation.</title>
        <authorList>
            <consortium name="The Broad Institute Genomics Platform"/>
            <consortium name="The Broad Institute Genome Sequencing Center for Infectious Disease"/>
            <person name="Wu L."/>
            <person name="Ma J."/>
        </authorList>
    </citation>
    <scope>NUCLEOTIDE SEQUENCE [LARGE SCALE GENOMIC DNA]</scope>
    <source>
        <strain evidence="2">CGMCC 1.14966</strain>
    </source>
</reference>
<dbReference type="Proteomes" id="UP000637774">
    <property type="component" value="Unassembled WGS sequence"/>
</dbReference>
<keyword evidence="2" id="KW-1185">Reference proteome</keyword>
<dbReference type="EMBL" id="BMGY01000043">
    <property type="protein sequence ID" value="GGH89637.1"/>
    <property type="molecule type" value="Genomic_DNA"/>
</dbReference>
<name>A0ABQ2ABR9_9BACT</name>
<protein>
    <submittedName>
        <fullName evidence="1">Uncharacterized protein</fullName>
    </submittedName>
</protein>
<proteinExistence type="predicted"/>
<sequence length="103" mass="12611">MMNEFRIIQTQALTNVLPYEIEECQRVWYWPRPLWQPVQERIFKRGSYRMSPRRFQTPNEAQLFTEQLLVLRAVRQAERDQQQAEQRQRRELPRVIQVLSLPA</sequence>
<gene>
    <name evidence="1" type="ORF">GCM10011495_33700</name>
</gene>
<comment type="caution">
    <text evidence="1">The sequence shown here is derived from an EMBL/GenBank/DDBJ whole genome shotgun (WGS) entry which is preliminary data.</text>
</comment>
<dbReference type="RefSeq" id="WP_188563268.1">
    <property type="nucleotide sequence ID" value="NZ_BMGY01000043.1"/>
</dbReference>
<evidence type="ECO:0000313" key="2">
    <source>
        <dbReference type="Proteomes" id="UP000637774"/>
    </source>
</evidence>
<evidence type="ECO:0000313" key="1">
    <source>
        <dbReference type="EMBL" id="GGH89637.1"/>
    </source>
</evidence>